<comment type="caution">
    <text evidence="6">The sequence shown here is derived from an EMBL/GenBank/DDBJ whole genome shotgun (WGS) entry which is preliminary data.</text>
</comment>
<comment type="function">
    <text evidence="1">Histone-like DNA-binding protein which is capable of wrapping DNA to stabilize it, and thus to prevent its denaturation under extreme environmental conditions.</text>
</comment>
<evidence type="ECO:0000256" key="2">
    <source>
        <dbReference type="ARBA" id="ARBA00010529"/>
    </source>
</evidence>
<dbReference type="Pfam" id="PF00216">
    <property type="entry name" value="Bac_DNA_binding"/>
    <property type="match status" value="1"/>
</dbReference>
<gene>
    <name evidence="6" type="ORF">GCM10007938_42450</name>
</gene>
<dbReference type="PANTHER" id="PTHR33175">
    <property type="entry name" value="DNA-BINDING PROTEIN HU"/>
    <property type="match status" value="1"/>
</dbReference>
<evidence type="ECO:0000256" key="1">
    <source>
        <dbReference type="ARBA" id="ARBA00003819"/>
    </source>
</evidence>
<keyword evidence="7" id="KW-1185">Reference proteome</keyword>
<organism evidence="6 7">
    <name type="scientific">Vibrio zhanjiangensis</name>
    <dbReference type="NCBI Taxonomy" id="1046128"/>
    <lineage>
        <taxon>Bacteria</taxon>
        <taxon>Pseudomonadati</taxon>
        <taxon>Pseudomonadota</taxon>
        <taxon>Gammaproteobacteria</taxon>
        <taxon>Vibrionales</taxon>
        <taxon>Vibrionaceae</taxon>
        <taxon>Vibrio</taxon>
    </lineage>
</organism>
<dbReference type="EMBL" id="BSPW01000123">
    <property type="protein sequence ID" value="GLT20460.1"/>
    <property type="molecule type" value="Genomic_DNA"/>
</dbReference>
<dbReference type="InterPro" id="IPR010992">
    <property type="entry name" value="IHF-like_DNA-bd_dom_sf"/>
</dbReference>
<accession>A0ABQ6F6I0</accession>
<comment type="similarity">
    <text evidence="2 5">Belongs to the bacterial histone-like protein family.</text>
</comment>
<keyword evidence="4" id="KW-0238">DNA-binding</keyword>
<dbReference type="SUPFAM" id="SSF47729">
    <property type="entry name" value="IHF-like DNA-binding proteins"/>
    <property type="match status" value="1"/>
</dbReference>
<dbReference type="RefSeq" id="WP_284194288.1">
    <property type="nucleotide sequence ID" value="NZ_BSPW01000123.1"/>
</dbReference>
<evidence type="ECO:0000313" key="6">
    <source>
        <dbReference type="EMBL" id="GLT20460.1"/>
    </source>
</evidence>
<evidence type="ECO:0000313" key="7">
    <source>
        <dbReference type="Proteomes" id="UP001157138"/>
    </source>
</evidence>
<dbReference type="InterPro" id="IPR000119">
    <property type="entry name" value="Hist_DNA-bd"/>
</dbReference>
<reference evidence="7" key="1">
    <citation type="journal article" date="2019" name="Int. J. Syst. Evol. Microbiol.">
        <title>The Global Catalogue of Microorganisms (GCM) 10K type strain sequencing project: providing services to taxonomists for standard genome sequencing and annotation.</title>
        <authorList>
            <consortium name="The Broad Institute Genomics Platform"/>
            <consortium name="The Broad Institute Genome Sequencing Center for Infectious Disease"/>
            <person name="Wu L."/>
            <person name="Ma J."/>
        </authorList>
    </citation>
    <scope>NUCLEOTIDE SEQUENCE [LARGE SCALE GENOMIC DNA]</scope>
    <source>
        <strain evidence="7">NBRC 108723</strain>
    </source>
</reference>
<evidence type="ECO:0008006" key="8">
    <source>
        <dbReference type="Google" id="ProtNLM"/>
    </source>
</evidence>
<sequence>MENIELIKRISEKYNLDYKQVEALAGVIFDEMSLALLNHEFIQLPKVGKFFIKTRPEKSTENRRGQDIRVKEKHVIHFKADLELRKKLNPKSRLSE</sequence>
<evidence type="ECO:0000256" key="5">
    <source>
        <dbReference type="RuleBase" id="RU003939"/>
    </source>
</evidence>
<dbReference type="Gene3D" id="4.10.520.10">
    <property type="entry name" value="IHF-like DNA-binding proteins"/>
    <property type="match status" value="1"/>
</dbReference>
<dbReference type="SMART" id="SM00411">
    <property type="entry name" value="BHL"/>
    <property type="match status" value="1"/>
</dbReference>
<name>A0ABQ6F6I0_9VIBR</name>
<evidence type="ECO:0000256" key="4">
    <source>
        <dbReference type="ARBA" id="ARBA00023125"/>
    </source>
</evidence>
<dbReference type="PANTHER" id="PTHR33175:SF3">
    <property type="entry name" value="DNA-BINDING PROTEIN HU-BETA"/>
    <property type="match status" value="1"/>
</dbReference>
<evidence type="ECO:0000256" key="3">
    <source>
        <dbReference type="ARBA" id="ARBA00023067"/>
    </source>
</evidence>
<dbReference type="Proteomes" id="UP001157138">
    <property type="component" value="Unassembled WGS sequence"/>
</dbReference>
<keyword evidence="3" id="KW-0226">DNA condensation</keyword>
<proteinExistence type="inferred from homology"/>
<protein>
    <recommendedName>
        <fullName evidence="8">Integration host factor subunit alpha</fullName>
    </recommendedName>
</protein>